<dbReference type="AlphaFoldDB" id="A0A9P9J5M1"/>
<dbReference type="Proteomes" id="UP000738349">
    <property type="component" value="Unassembled WGS sequence"/>
</dbReference>
<name>A0A9P9J5M1_9HYPO</name>
<gene>
    <name evidence="1" type="ORF">EDB81DRAFT_500318</name>
</gene>
<sequence>MAMDDARGLGWLTSVLGWSLGEFAVVAAVLAKGGGEFRLCSSRGVGCHCRRSRGMDGRCVERNGVYPSSVVESARF</sequence>
<organism evidence="1 2">
    <name type="scientific">Dactylonectria macrodidyma</name>
    <dbReference type="NCBI Taxonomy" id="307937"/>
    <lineage>
        <taxon>Eukaryota</taxon>
        <taxon>Fungi</taxon>
        <taxon>Dikarya</taxon>
        <taxon>Ascomycota</taxon>
        <taxon>Pezizomycotina</taxon>
        <taxon>Sordariomycetes</taxon>
        <taxon>Hypocreomycetidae</taxon>
        <taxon>Hypocreales</taxon>
        <taxon>Nectriaceae</taxon>
        <taxon>Dactylonectria</taxon>
    </lineage>
</organism>
<dbReference type="EMBL" id="JAGMUV010000009">
    <property type="protein sequence ID" value="KAH7143598.1"/>
    <property type="molecule type" value="Genomic_DNA"/>
</dbReference>
<protein>
    <submittedName>
        <fullName evidence="1">Uncharacterized protein</fullName>
    </submittedName>
</protein>
<comment type="caution">
    <text evidence="1">The sequence shown here is derived from an EMBL/GenBank/DDBJ whole genome shotgun (WGS) entry which is preliminary data.</text>
</comment>
<evidence type="ECO:0000313" key="2">
    <source>
        <dbReference type="Proteomes" id="UP000738349"/>
    </source>
</evidence>
<accession>A0A9P9J5M1</accession>
<reference evidence="1" key="1">
    <citation type="journal article" date="2021" name="Nat. Commun.">
        <title>Genetic determinants of endophytism in the Arabidopsis root mycobiome.</title>
        <authorList>
            <person name="Mesny F."/>
            <person name="Miyauchi S."/>
            <person name="Thiergart T."/>
            <person name="Pickel B."/>
            <person name="Atanasova L."/>
            <person name="Karlsson M."/>
            <person name="Huettel B."/>
            <person name="Barry K.W."/>
            <person name="Haridas S."/>
            <person name="Chen C."/>
            <person name="Bauer D."/>
            <person name="Andreopoulos W."/>
            <person name="Pangilinan J."/>
            <person name="LaButti K."/>
            <person name="Riley R."/>
            <person name="Lipzen A."/>
            <person name="Clum A."/>
            <person name="Drula E."/>
            <person name="Henrissat B."/>
            <person name="Kohler A."/>
            <person name="Grigoriev I.V."/>
            <person name="Martin F.M."/>
            <person name="Hacquard S."/>
        </authorList>
    </citation>
    <scope>NUCLEOTIDE SEQUENCE</scope>
    <source>
        <strain evidence="1">MPI-CAGE-AT-0147</strain>
    </source>
</reference>
<keyword evidence="2" id="KW-1185">Reference proteome</keyword>
<evidence type="ECO:0000313" key="1">
    <source>
        <dbReference type="EMBL" id="KAH7143598.1"/>
    </source>
</evidence>
<proteinExistence type="predicted"/>